<accession>A0A371RLL4</accession>
<dbReference type="Gene3D" id="3.30.720.110">
    <property type="match status" value="1"/>
</dbReference>
<feature type="domain" description="VOC" evidence="1">
    <location>
        <begin position="10"/>
        <end position="137"/>
    </location>
</feature>
<evidence type="ECO:0000313" key="3">
    <source>
        <dbReference type="Proteomes" id="UP000264589"/>
    </source>
</evidence>
<dbReference type="InterPro" id="IPR037523">
    <property type="entry name" value="VOC_core"/>
</dbReference>
<comment type="caution">
    <text evidence="2">The sequence shown here is derived from an EMBL/GenBank/DDBJ whole genome shotgun (WGS) entry which is preliminary data.</text>
</comment>
<name>A0A371RLL4_9PROT</name>
<sequence length="145" mass="16120">MQAERKSMSGSRIIPGMRYRDPQKMIDWLGEAFGFNLHASYDGPDGAPVHVQMTLGDGMIMFGPALDDDYGQLVKPAVLGQPVNQSAYVVVEDIDAHYAKAKEGGAEILRELADTEYGSREYLARDPEGHLWSFGTFDPWVPQEQ</sequence>
<dbReference type="Pfam" id="PF00903">
    <property type="entry name" value="Glyoxalase"/>
    <property type="match status" value="1"/>
</dbReference>
<dbReference type="SUPFAM" id="SSF54593">
    <property type="entry name" value="Glyoxalase/Bleomycin resistance protein/Dihydroxybiphenyl dioxygenase"/>
    <property type="match status" value="1"/>
</dbReference>
<evidence type="ECO:0000313" key="2">
    <source>
        <dbReference type="EMBL" id="RFB06359.1"/>
    </source>
</evidence>
<reference evidence="2 3" key="1">
    <citation type="submission" date="2018-08" db="EMBL/GenBank/DDBJ databases">
        <title>Parvularcula sp. SM1705, isolated from surface water of the South Sea China.</title>
        <authorList>
            <person name="Sun L."/>
        </authorList>
    </citation>
    <scope>NUCLEOTIDE SEQUENCE [LARGE SCALE GENOMIC DNA]</scope>
    <source>
        <strain evidence="2 3">SM1705</strain>
    </source>
</reference>
<dbReference type="InParanoid" id="A0A371RLL4"/>
<dbReference type="AlphaFoldDB" id="A0A371RLL4"/>
<dbReference type="PANTHER" id="PTHR34109">
    <property type="entry name" value="BNAUNNG04460D PROTEIN-RELATED"/>
    <property type="match status" value="1"/>
</dbReference>
<dbReference type="Proteomes" id="UP000264589">
    <property type="component" value="Unassembled WGS sequence"/>
</dbReference>
<organism evidence="2 3">
    <name type="scientific">Parvularcula marina</name>
    <dbReference type="NCBI Taxonomy" id="2292771"/>
    <lineage>
        <taxon>Bacteria</taxon>
        <taxon>Pseudomonadati</taxon>
        <taxon>Pseudomonadota</taxon>
        <taxon>Alphaproteobacteria</taxon>
        <taxon>Parvularculales</taxon>
        <taxon>Parvularculaceae</taxon>
        <taxon>Parvularcula</taxon>
    </lineage>
</organism>
<dbReference type="PANTHER" id="PTHR34109:SF1">
    <property type="entry name" value="VOC DOMAIN-CONTAINING PROTEIN"/>
    <property type="match status" value="1"/>
</dbReference>
<protein>
    <submittedName>
        <fullName evidence="2">Glyoxalase</fullName>
    </submittedName>
</protein>
<gene>
    <name evidence="2" type="ORF">DX908_04960</name>
</gene>
<dbReference type="Gene3D" id="3.30.720.120">
    <property type="match status" value="1"/>
</dbReference>
<keyword evidence="3" id="KW-1185">Reference proteome</keyword>
<dbReference type="InterPro" id="IPR004360">
    <property type="entry name" value="Glyas_Fos-R_dOase_dom"/>
</dbReference>
<dbReference type="InterPro" id="IPR029068">
    <property type="entry name" value="Glyas_Bleomycin-R_OHBP_Dase"/>
</dbReference>
<dbReference type="PROSITE" id="PS51819">
    <property type="entry name" value="VOC"/>
    <property type="match status" value="1"/>
</dbReference>
<dbReference type="EMBL" id="QUQO01000001">
    <property type="protein sequence ID" value="RFB06359.1"/>
    <property type="molecule type" value="Genomic_DNA"/>
</dbReference>
<dbReference type="OrthoDB" id="9806868at2"/>
<proteinExistence type="predicted"/>
<evidence type="ECO:0000259" key="1">
    <source>
        <dbReference type="PROSITE" id="PS51819"/>
    </source>
</evidence>